<comment type="caution">
    <text evidence="1">The sequence shown here is derived from an EMBL/GenBank/DDBJ whole genome shotgun (WGS) entry which is preliminary data.</text>
</comment>
<reference evidence="1 2" key="1">
    <citation type="journal article" date="2019" name="Nat. Microbiol.">
        <title>Mediterranean grassland soil C-N compound turnover is dependent on rainfall and depth, and is mediated by genomically divergent microorganisms.</title>
        <authorList>
            <person name="Diamond S."/>
            <person name="Andeer P.F."/>
            <person name="Li Z."/>
            <person name="Crits-Christoph A."/>
            <person name="Burstein D."/>
            <person name="Anantharaman K."/>
            <person name="Lane K.R."/>
            <person name="Thomas B.C."/>
            <person name="Pan C."/>
            <person name="Northen T.R."/>
            <person name="Banfield J.F."/>
        </authorList>
    </citation>
    <scope>NUCLEOTIDE SEQUENCE [LARGE SCALE GENOMIC DNA]</scope>
    <source>
        <strain evidence="1">WS_9</strain>
    </source>
</reference>
<accession>A0A538THS2</accession>
<dbReference type="EMBL" id="VBOZ01000033">
    <property type="protein sequence ID" value="TMQ63177.1"/>
    <property type="molecule type" value="Genomic_DNA"/>
</dbReference>
<evidence type="ECO:0000313" key="2">
    <source>
        <dbReference type="Proteomes" id="UP000317691"/>
    </source>
</evidence>
<dbReference type="InterPro" id="IPR011990">
    <property type="entry name" value="TPR-like_helical_dom_sf"/>
</dbReference>
<evidence type="ECO:0000313" key="1">
    <source>
        <dbReference type="EMBL" id="TMQ63177.1"/>
    </source>
</evidence>
<dbReference type="Pfam" id="PF14559">
    <property type="entry name" value="TPR_19"/>
    <property type="match status" value="2"/>
</dbReference>
<protein>
    <submittedName>
        <fullName evidence="1">Tetratricopeptide repeat protein</fullName>
    </submittedName>
</protein>
<dbReference type="Proteomes" id="UP000317691">
    <property type="component" value="Unassembled WGS sequence"/>
</dbReference>
<name>A0A538THS2_UNCEI</name>
<organism evidence="1 2">
    <name type="scientific">Eiseniibacteriota bacterium</name>
    <dbReference type="NCBI Taxonomy" id="2212470"/>
    <lineage>
        <taxon>Bacteria</taxon>
        <taxon>Candidatus Eiseniibacteriota</taxon>
    </lineage>
</organism>
<proteinExistence type="predicted"/>
<dbReference type="Gene3D" id="1.25.40.10">
    <property type="entry name" value="Tetratricopeptide repeat domain"/>
    <property type="match status" value="1"/>
</dbReference>
<dbReference type="SUPFAM" id="SSF48452">
    <property type="entry name" value="TPR-like"/>
    <property type="match status" value="1"/>
</dbReference>
<dbReference type="AlphaFoldDB" id="A0A538THS2"/>
<sequence>MNLDRLDGMRRDASRRARLSLTALLPLLLPLLLLAAAERASSQPADDQPAIEQPTHDKLEAARESVGAHRYVEAIPLLKAELVDHPEDDDARLLLARVLSWQRHFDESIAEYSVLLKKKPGDAGLRADRARVLAWSGRHEEAIREYRAALASDPANVETRIGLARTLAWSGDLAGASMMYERLLARNPELGDAWLGLAAVARWRGAATASDRFLEKAERTGADSEGVADERSATRDALLPSAGGGWTSARERQYVAGPDFTLETEGPFALARATLGRAAQVSGRVAWLTLTEKPAVGDSTNYDVKSVDYRTDVSLLRGYPWQAAFGAEYQKFKPRGSATLFPLRGDDTFFGWNGRLWRYSGRLTPRISAGREYVGIKETRPSGPREFAPGRFDNYEAALDWQWNGRGTADAAASRGFYSDDNRSWMTTGGVTYRVKTRVPTVALDGRLTYRDWNVPSQSYFTPLASVRGAAGVTLAGYVERSALDYSLRYEFAGMSSTNFSDIWTNAWSGNVNMTAFGTLPLSIEGAYSVDNHSYETWFIGLSASARW</sequence>
<gene>
    <name evidence="1" type="ORF">E6K79_11070</name>
</gene>